<accession>A0ACB0MBD2</accession>
<evidence type="ECO:0000313" key="1">
    <source>
        <dbReference type="EMBL" id="CAJ2679219.1"/>
    </source>
</evidence>
<dbReference type="Proteomes" id="UP001177021">
    <property type="component" value="Unassembled WGS sequence"/>
</dbReference>
<keyword evidence="2" id="KW-1185">Reference proteome</keyword>
<reference evidence="1" key="1">
    <citation type="submission" date="2023-10" db="EMBL/GenBank/DDBJ databases">
        <authorList>
            <person name="Rodriguez Cubillos JULIANA M."/>
            <person name="De Vega J."/>
        </authorList>
    </citation>
    <scope>NUCLEOTIDE SEQUENCE</scope>
</reference>
<sequence length="95" mass="11114">MAILFCLMITRVLDLFTDFSIFTDFLCMQQNLEEDSEMLVSSSDVLVEGPQPMQGLDCCHVKYSRTLLIWYMNQPKFFPPEDNSQRRNQLLLILS</sequence>
<organism evidence="1 2">
    <name type="scientific">Trifolium pratense</name>
    <name type="common">Red clover</name>
    <dbReference type="NCBI Taxonomy" id="57577"/>
    <lineage>
        <taxon>Eukaryota</taxon>
        <taxon>Viridiplantae</taxon>
        <taxon>Streptophyta</taxon>
        <taxon>Embryophyta</taxon>
        <taxon>Tracheophyta</taxon>
        <taxon>Spermatophyta</taxon>
        <taxon>Magnoliopsida</taxon>
        <taxon>eudicotyledons</taxon>
        <taxon>Gunneridae</taxon>
        <taxon>Pentapetalae</taxon>
        <taxon>rosids</taxon>
        <taxon>fabids</taxon>
        <taxon>Fabales</taxon>
        <taxon>Fabaceae</taxon>
        <taxon>Papilionoideae</taxon>
        <taxon>50 kb inversion clade</taxon>
        <taxon>NPAAA clade</taxon>
        <taxon>Hologalegina</taxon>
        <taxon>IRL clade</taxon>
        <taxon>Trifolieae</taxon>
        <taxon>Trifolium</taxon>
    </lineage>
</organism>
<proteinExistence type="predicted"/>
<name>A0ACB0MBD2_TRIPR</name>
<protein>
    <submittedName>
        <fullName evidence="1">Uncharacterized protein</fullName>
    </submittedName>
</protein>
<evidence type="ECO:0000313" key="2">
    <source>
        <dbReference type="Proteomes" id="UP001177021"/>
    </source>
</evidence>
<comment type="caution">
    <text evidence="1">The sequence shown here is derived from an EMBL/GenBank/DDBJ whole genome shotgun (WGS) entry which is preliminary data.</text>
</comment>
<dbReference type="EMBL" id="CASHSV030000823">
    <property type="protein sequence ID" value="CAJ2679219.1"/>
    <property type="molecule type" value="Genomic_DNA"/>
</dbReference>
<gene>
    <name evidence="1" type="ORF">MILVUS5_LOCUS41358</name>
</gene>